<evidence type="ECO:0000256" key="2">
    <source>
        <dbReference type="SAM" id="Phobius"/>
    </source>
</evidence>
<keyword evidence="2" id="KW-0472">Membrane</keyword>
<protein>
    <submittedName>
        <fullName evidence="3">Uncharacterized protein</fullName>
    </submittedName>
</protein>
<keyword evidence="2" id="KW-1133">Transmembrane helix</keyword>
<organism evidence="3 4">
    <name type="scientific">Marinobacter nauticus</name>
    <name type="common">Marinobacter hydrocarbonoclasticus</name>
    <name type="synonym">Marinobacter aquaeolei</name>
    <dbReference type="NCBI Taxonomy" id="2743"/>
    <lineage>
        <taxon>Bacteria</taxon>
        <taxon>Pseudomonadati</taxon>
        <taxon>Pseudomonadota</taxon>
        <taxon>Gammaproteobacteria</taxon>
        <taxon>Pseudomonadales</taxon>
        <taxon>Marinobacteraceae</taxon>
        <taxon>Marinobacter</taxon>
    </lineage>
</organism>
<feature type="transmembrane region" description="Helical" evidence="2">
    <location>
        <begin position="152"/>
        <end position="176"/>
    </location>
</feature>
<reference evidence="3" key="1">
    <citation type="submission" date="2016-11" db="EMBL/GenBank/DDBJ databases">
        <title>Draft Genome Sequence of Marinobacter hydrocarbonoclasticus strain STW2, a polyaromatic aromatic hydrocarbon degrading and denitrifying bacterium from rhizosphere of Seagrass Enhalus acodoides.</title>
        <authorList>
            <person name="Ling J."/>
            <person name="Dong J."/>
        </authorList>
    </citation>
    <scope>NUCLEOTIDE SEQUENCE [LARGE SCALE GENOMIC DNA]</scope>
    <source>
        <strain evidence="3">STW2</strain>
    </source>
</reference>
<sequence>MAGKLSYQQFHFIRRDVIAAGLPNYSFTDRESQGGRYVTSHRRKEVFLYLEDEEIFCLSPDEKPSRMPLTSVRKLYLGPGGSDWEVSCAIHRGLGRPIVFGDHSYHRGVDSIAEVLRADFRTFIEQIQRALIERKRDAKVTYEARGPASRGVGCLTAFTLLGLGPMLAIVWSTYWLDNANDAGEANSWIFAGVNLLLIGIGIFFSVFLNRILSPRIRFEKAKTPDAMFDAADAVITSECHRYQSALRFINYQIPKAEKGVYQSADAKGYQSRFQVTDKEVVFTSWKEQHETREERYRLGAIVSVNMNQPKMNFYTISITFYDGNTWLITTEDFNPSVGNQRAHADLQRARFRHWVDHLHRQLIDRQCSGRIAFTSGNSASYKLARVGLWLFNVFLFGTVALLIILVFAVAWSPRLLFSAVLLGLVGVTTNVVSSLLSTKRPTQPYSPESLPWRHVPHQSVER</sequence>
<keyword evidence="4" id="KW-1185">Reference proteome</keyword>
<feature type="transmembrane region" description="Helical" evidence="2">
    <location>
        <begin position="388"/>
        <end position="409"/>
    </location>
</feature>
<keyword evidence="2" id="KW-0812">Transmembrane</keyword>
<evidence type="ECO:0000313" key="4">
    <source>
        <dbReference type="Proteomes" id="UP000183986"/>
    </source>
</evidence>
<gene>
    <name evidence="3" type="ORF">BEE62_01820</name>
</gene>
<feature type="transmembrane region" description="Helical" evidence="2">
    <location>
        <begin position="415"/>
        <end position="436"/>
    </location>
</feature>
<dbReference type="EMBL" id="MPKY01000001">
    <property type="protein sequence ID" value="OJS98944.1"/>
    <property type="molecule type" value="Genomic_DNA"/>
</dbReference>
<name>A0A1M2UUD7_MARNT</name>
<evidence type="ECO:0000313" key="3">
    <source>
        <dbReference type="EMBL" id="OJS98944.1"/>
    </source>
</evidence>
<dbReference type="Proteomes" id="UP000183986">
    <property type="component" value="Unassembled WGS sequence"/>
</dbReference>
<feature type="region of interest" description="Disordered" evidence="1">
    <location>
        <begin position="438"/>
        <end position="462"/>
    </location>
</feature>
<proteinExistence type="predicted"/>
<dbReference type="RefSeq" id="WP_072676044.1">
    <property type="nucleotide sequence ID" value="NZ_MPKY01000001.1"/>
</dbReference>
<comment type="caution">
    <text evidence="3">The sequence shown here is derived from an EMBL/GenBank/DDBJ whole genome shotgun (WGS) entry which is preliminary data.</text>
</comment>
<evidence type="ECO:0000256" key="1">
    <source>
        <dbReference type="SAM" id="MobiDB-lite"/>
    </source>
</evidence>
<dbReference type="AlphaFoldDB" id="A0A1M2UUD7"/>
<accession>A0A1M2UUD7</accession>
<feature type="transmembrane region" description="Helical" evidence="2">
    <location>
        <begin position="188"/>
        <end position="212"/>
    </location>
</feature>